<name>A0A1H9CG21_9BACI</name>
<feature type="transmembrane region" description="Helical" evidence="1">
    <location>
        <begin position="10"/>
        <end position="28"/>
    </location>
</feature>
<evidence type="ECO:0000256" key="1">
    <source>
        <dbReference type="SAM" id="Phobius"/>
    </source>
</evidence>
<accession>A0A1H9CG21</accession>
<keyword evidence="1" id="KW-1133">Transmembrane helix</keyword>
<keyword evidence="1" id="KW-0472">Membrane</keyword>
<reference evidence="2 3" key="1">
    <citation type="submission" date="2016-10" db="EMBL/GenBank/DDBJ databases">
        <authorList>
            <person name="de Groot N.N."/>
        </authorList>
    </citation>
    <scope>NUCLEOTIDE SEQUENCE [LARGE SCALE GENOMIC DNA]</scope>
    <source>
        <strain evidence="2 3">DSM 21633</strain>
    </source>
</reference>
<keyword evidence="1" id="KW-0812">Transmembrane</keyword>
<protein>
    <submittedName>
        <fullName evidence="2">Uncharacterized protein</fullName>
    </submittedName>
</protein>
<keyword evidence="3" id="KW-1185">Reference proteome</keyword>
<sequence>MRNIRRSEKLLVLGLSIILIFMIIQDWVPLGSLNDVQAIHQAKSSSELITTTLIGVVQFLLLLGLVLIFIGKRYPIWARLWLVIHQLSIFIGVLFSWYLPYFLGYKAEEKVEEYREMFGDTHSFLPEMNGIVPNTFHVVFHLTLLFSIVLSIYISLTNNKESSKIYKKAS</sequence>
<feature type="transmembrane region" description="Helical" evidence="1">
    <location>
        <begin position="135"/>
        <end position="156"/>
    </location>
</feature>
<dbReference type="Proteomes" id="UP000199427">
    <property type="component" value="Unassembled WGS sequence"/>
</dbReference>
<dbReference type="EMBL" id="FOES01000005">
    <property type="protein sequence ID" value="SEQ00180.1"/>
    <property type="molecule type" value="Genomic_DNA"/>
</dbReference>
<feature type="transmembrane region" description="Helical" evidence="1">
    <location>
        <begin position="77"/>
        <end position="99"/>
    </location>
</feature>
<evidence type="ECO:0000313" key="2">
    <source>
        <dbReference type="EMBL" id="SEQ00180.1"/>
    </source>
</evidence>
<dbReference type="OrthoDB" id="2876726at2"/>
<dbReference type="AlphaFoldDB" id="A0A1H9CG21"/>
<gene>
    <name evidence="2" type="ORF">SAMN05216362_10560</name>
</gene>
<organism evidence="2 3">
    <name type="scientific">Piscibacillus halophilus</name>
    <dbReference type="NCBI Taxonomy" id="571933"/>
    <lineage>
        <taxon>Bacteria</taxon>
        <taxon>Bacillati</taxon>
        <taxon>Bacillota</taxon>
        <taxon>Bacilli</taxon>
        <taxon>Bacillales</taxon>
        <taxon>Bacillaceae</taxon>
        <taxon>Piscibacillus</taxon>
    </lineage>
</organism>
<evidence type="ECO:0000313" key="3">
    <source>
        <dbReference type="Proteomes" id="UP000199427"/>
    </source>
</evidence>
<feature type="transmembrane region" description="Helical" evidence="1">
    <location>
        <begin position="48"/>
        <end position="70"/>
    </location>
</feature>
<proteinExistence type="predicted"/>